<evidence type="ECO:0000313" key="1">
    <source>
        <dbReference type="EMBL" id="GAI44750.1"/>
    </source>
</evidence>
<organism evidence="1">
    <name type="scientific">marine sediment metagenome</name>
    <dbReference type="NCBI Taxonomy" id="412755"/>
    <lineage>
        <taxon>unclassified sequences</taxon>
        <taxon>metagenomes</taxon>
        <taxon>ecological metagenomes</taxon>
    </lineage>
</organism>
<feature type="non-terminal residue" evidence="1">
    <location>
        <position position="1"/>
    </location>
</feature>
<dbReference type="EMBL" id="BARV01028120">
    <property type="protein sequence ID" value="GAI44750.1"/>
    <property type="molecule type" value="Genomic_DNA"/>
</dbReference>
<protein>
    <submittedName>
        <fullName evidence="1">Uncharacterized protein</fullName>
    </submittedName>
</protein>
<accession>X1Q0Y6</accession>
<reference evidence="1" key="1">
    <citation type="journal article" date="2014" name="Front. Microbiol.">
        <title>High frequency of phylogenetically diverse reductive dehalogenase-homologous genes in deep subseafloor sedimentary metagenomes.</title>
        <authorList>
            <person name="Kawai M."/>
            <person name="Futagami T."/>
            <person name="Toyoda A."/>
            <person name="Takaki Y."/>
            <person name="Nishi S."/>
            <person name="Hori S."/>
            <person name="Arai W."/>
            <person name="Tsubouchi T."/>
            <person name="Morono Y."/>
            <person name="Uchiyama I."/>
            <person name="Ito T."/>
            <person name="Fujiyama A."/>
            <person name="Inagaki F."/>
            <person name="Takami H."/>
        </authorList>
    </citation>
    <scope>NUCLEOTIDE SEQUENCE</scope>
    <source>
        <strain evidence="1">Expedition CK06-06</strain>
    </source>
</reference>
<proteinExistence type="predicted"/>
<name>X1Q0Y6_9ZZZZ</name>
<sequence>KIIGFSEVLLERKLDQQRNNRFLKIIHEKALGLADLFNELLVFIFGTEFAKKVIHLTANFENVLL</sequence>
<gene>
    <name evidence="1" type="ORF">S06H3_45099</name>
</gene>
<comment type="caution">
    <text evidence="1">The sequence shown here is derived from an EMBL/GenBank/DDBJ whole genome shotgun (WGS) entry which is preliminary data.</text>
</comment>
<dbReference type="AlphaFoldDB" id="X1Q0Y6"/>